<dbReference type="Proteomes" id="UP001209540">
    <property type="component" value="Unassembled WGS sequence"/>
</dbReference>
<reference evidence="1" key="1">
    <citation type="journal article" date="2022" name="IScience">
        <title>Evolution of zygomycete secretomes and the origins of terrestrial fungal ecologies.</title>
        <authorList>
            <person name="Chang Y."/>
            <person name="Wang Y."/>
            <person name="Mondo S."/>
            <person name="Ahrendt S."/>
            <person name="Andreopoulos W."/>
            <person name="Barry K."/>
            <person name="Beard J."/>
            <person name="Benny G.L."/>
            <person name="Blankenship S."/>
            <person name="Bonito G."/>
            <person name="Cuomo C."/>
            <person name="Desiro A."/>
            <person name="Gervers K.A."/>
            <person name="Hundley H."/>
            <person name="Kuo A."/>
            <person name="LaButti K."/>
            <person name="Lang B.F."/>
            <person name="Lipzen A."/>
            <person name="O'Donnell K."/>
            <person name="Pangilinan J."/>
            <person name="Reynolds N."/>
            <person name="Sandor L."/>
            <person name="Smith M.E."/>
            <person name="Tsang A."/>
            <person name="Grigoriev I.V."/>
            <person name="Stajich J.E."/>
            <person name="Spatafora J.W."/>
        </authorList>
    </citation>
    <scope>NUCLEOTIDE SEQUENCE</scope>
    <source>
        <strain evidence="1">RSA 2281</strain>
    </source>
</reference>
<organism evidence="1 2">
    <name type="scientific">Phascolomyces articulosus</name>
    <dbReference type="NCBI Taxonomy" id="60185"/>
    <lineage>
        <taxon>Eukaryota</taxon>
        <taxon>Fungi</taxon>
        <taxon>Fungi incertae sedis</taxon>
        <taxon>Mucoromycota</taxon>
        <taxon>Mucoromycotina</taxon>
        <taxon>Mucoromycetes</taxon>
        <taxon>Mucorales</taxon>
        <taxon>Lichtheimiaceae</taxon>
        <taxon>Phascolomyces</taxon>
    </lineage>
</organism>
<protein>
    <recommendedName>
        <fullName evidence="3">F-box domain-containing protein</fullName>
    </recommendedName>
</protein>
<reference evidence="1" key="2">
    <citation type="submission" date="2023-02" db="EMBL/GenBank/DDBJ databases">
        <authorList>
            <consortium name="DOE Joint Genome Institute"/>
            <person name="Mondo S.J."/>
            <person name="Chang Y."/>
            <person name="Wang Y."/>
            <person name="Ahrendt S."/>
            <person name="Andreopoulos W."/>
            <person name="Barry K."/>
            <person name="Beard J."/>
            <person name="Benny G.L."/>
            <person name="Blankenship S."/>
            <person name="Bonito G."/>
            <person name="Cuomo C."/>
            <person name="Desiro A."/>
            <person name="Gervers K.A."/>
            <person name="Hundley H."/>
            <person name="Kuo A."/>
            <person name="LaButti K."/>
            <person name="Lang B.F."/>
            <person name="Lipzen A."/>
            <person name="O'Donnell K."/>
            <person name="Pangilinan J."/>
            <person name="Reynolds N."/>
            <person name="Sandor L."/>
            <person name="Smith M.W."/>
            <person name="Tsang A."/>
            <person name="Grigoriev I.V."/>
            <person name="Stajich J.E."/>
            <person name="Spatafora J.W."/>
        </authorList>
    </citation>
    <scope>NUCLEOTIDE SEQUENCE</scope>
    <source>
        <strain evidence="1">RSA 2281</strain>
    </source>
</reference>
<proteinExistence type="predicted"/>
<name>A0AAD5KEN8_9FUNG</name>
<sequence>MSMQTYRFHTLFPIELIHCIFAALSDDKESKLACLRVRRDWRKIIFASSKAWCDLRMDDIDEDRDERIVPVASLIAPNVQHLTLATSSNVYPKLIKALTLGYSDTIQSFEITSNHYYPLGLLYFSGHNQMTRITLQCRPTNWKQLDKLQTGYIE</sequence>
<dbReference type="AlphaFoldDB" id="A0AAD5KEN8"/>
<evidence type="ECO:0008006" key="3">
    <source>
        <dbReference type="Google" id="ProtNLM"/>
    </source>
</evidence>
<dbReference type="EMBL" id="JAIXMP010000012">
    <property type="protein sequence ID" value="KAI9264224.1"/>
    <property type="molecule type" value="Genomic_DNA"/>
</dbReference>
<evidence type="ECO:0000313" key="1">
    <source>
        <dbReference type="EMBL" id="KAI9264224.1"/>
    </source>
</evidence>
<gene>
    <name evidence="1" type="ORF">BDA99DRAFT_559507</name>
</gene>
<evidence type="ECO:0000313" key="2">
    <source>
        <dbReference type="Proteomes" id="UP001209540"/>
    </source>
</evidence>
<accession>A0AAD5KEN8</accession>
<comment type="caution">
    <text evidence="1">The sequence shown here is derived from an EMBL/GenBank/DDBJ whole genome shotgun (WGS) entry which is preliminary data.</text>
</comment>
<keyword evidence="2" id="KW-1185">Reference proteome</keyword>